<dbReference type="SUPFAM" id="SSF46785">
    <property type="entry name" value="Winged helix' DNA-binding domain"/>
    <property type="match status" value="1"/>
</dbReference>
<gene>
    <name evidence="2" type="ORF">G9U55_16195</name>
</gene>
<dbReference type="Pfam" id="PF12840">
    <property type="entry name" value="HTH_20"/>
    <property type="match status" value="1"/>
</dbReference>
<evidence type="ECO:0000313" key="2">
    <source>
        <dbReference type="EMBL" id="QRF03565.1"/>
    </source>
</evidence>
<name>A0ABX7EH31_9ACTN</name>
<dbReference type="Gene3D" id="1.10.10.10">
    <property type="entry name" value="Winged helix-like DNA-binding domain superfamily/Winged helix DNA-binding domain"/>
    <property type="match status" value="1"/>
</dbReference>
<proteinExistence type="predicted"/>
<dbReference type="CDD" id="cd00090">
    <property type="entry name" value="HTH_ARSR"/>
    <property type="match status" value="1"/>
</dbReference>
<organism evidence="2 3">
    <name type="scientific">Streptomyces koyangensis</name>
    <dbReference type="NCBI Taxonomy" id="188770"/>
    <lineage>
        <taxon>Bacteria</taxon>
        <taxon>Bacillati</taxon>
        <taxon>Actinomycetota</taxon>
        <taxon>Actinomycetes</taxon>
        <taxon>Kitasatosporales</taxon>
        <taxon>Streptomycetaceae</taxon>
        <taxon>Streptomyces</taxon>
        <taxon>Streptomyces aurantiacus group</taxon>
    </lineage>
</organism>
<evidence type="ECO:0000256" key="1">
    <source>
        <dbReference type="SAM" id="MobiDB-lite"/>
    </source>
</evidence>
<dbReference type="Proteomes" id="UP000596311">
    <property type="component" value="Chromosome"/>
</dbReference>
<dbReference type="InterPro" id="IPR011991">
    <property type="entry name" value="ArsR-like_HTH"/>
</dbReference>
<evidence type="ECO:0000313" key="3">
    <source>
        <dbReference type="Proteomes" id="UP000596311"/>
    </source>
</evidence>
<keyword evidence="3" id="KW-1185">Reference proteome</keyword>
<dbReference type="InterPro" id="IPR036390">
    <property type="entry name" value="WH_DNA-bd_sf"/>
</dbReference>
<dbReference type="RefSeq" id="WP_203215062.1">
    <property type="nucleotide sequence ID" value="NZ_CP049945.1"/>
</dbReference>
<reference evidence="2 3" key="1">
    <citation type="submission" date="2020-03" db="EMBL/GenBank/DDBJ databases">
        <title>Genome mining and metabolic profiling illuminate the polycyclic tetramate macrolactams from Streptomyces koyangensis SCSIO 5802.</title>
        <authorList>
            <person name="Ding W."/>
        </authorList>
    </citation>
    <scope>NUCLEOTIDE SEQUENCE [LARGE SCALE GENOMIC DNA]</scope>
    <source>
        <strain evidence="2 3">SCSIO 5802</strain>
    </source>
</reference>
<dbReference type="InterPro" id="IPR036388">
    <property type="entry name" value="WH-like_DNA-bd_sf"/>
</dbReference>
<protein>
    <submittedName>
        <fullName evidence="2">Helix-turn-helix transcriptional regulator</fullName>
    </submittedName>
</protein>
<feature type="region of interest" description="Disordered" evidence="1">
    <location>
        <begin position="1"/>
        <end position="28"/>
    </location>
</feature>
<accession>A0ABX7EH31</accession>
<dbReference type="EMBL" id="CP049945">
    <property type="protein sequence ID" value="QRF03565.1"/>
    <property type="molecule type" value="Genomic_DNA"/>
</dbReference>
<sequence>MFQALTEPRTTGELAQPAGISGPGASQHTAVLRKAGLITTRRERNMAWHELTPLGRAMLGDGSQARRR</sequence>